<proteinExistence type="predicted"/>
<protein>
    <submittedName>
        <fullName evidence="1">Uncharacterized protein</fullName>
    </submittedName>
</protein>
<keyword evidence="2" id="KW-1185">Reference proteome</keyword>
<organism evidence="1 2">
    <name type="scientific">Pleurodeles waltl</name>
    <name type="common">Iberian ribbed newt</name>
    <dbReference type="NCBI Taxonomy" id="8319"/>
    <lineage>
        <taxon>Eukaryota</taxon>
        <taxon>Metazoa</taxon>
        <taxon>Chordata</taxon>
        <taxon>Craniata</taxon>
        <taxon>Vertebrata</taxon>
        <taxon>Euteleostomi</taxon>
        <taxon>Amphibia</taxon>
        <taxon>Batrachia</taxon>
        <taxon>Caudata</taxon>
        <taxon>Salamandroidea</taxon>
        <taxon>Salamandridae</taxon>
        <taxon>Pleurodelinae</taxon>
        <taxon>Pleurodeles</taxon>
    </lineage>
</organism>
<name>A0AAV7VXD1_PLEWA</name>
<dbReference type="EMBL" id="JANPWB010000002">
    <property type="protein sequence ID" value="KAJ1204735.1"/>
    <property type="molecule type" value="Genomic_DNA"/>
</dbReference>
<dbReference type="Proteomes" id="UP001066276">
    <property type="component" value="Chromosome 1_2"/>
</dbReference>
<evidence type="ECO:0000313" key="1">
    <source>
        <dbReference type="EMBL" id="KAJ1204735.1"/>
    </source>
</evidence>
<comment type="caution">
    <text evidence="1">The sequence shown here is derived from an EMBL/GenBank/DDBJ whole genome shotgun (WGS) entry which is preliminary data.</text>
</comment>
<accession>A0AAV7VXD1</accession>
<gene>
    <name evidence="1" type="ORF">NDU88_000173</name>
</gene>
<dbReference type="AlphaFoldDB" id="A0AAV7VXD1"/>
<sequence length="183" mass="19591">MGLTPVPDNSVQATVQSNAPTVMGPSLVVTPLGLTPPAGNSGQAAEQNNATLATTAAPTGSKSGDFRNWAFFTAYGLGDIHSENEQLGLHVSIEVKKKIWKGAHVDILDLQVDKSEKEEAKRCPILAQTDGTTLTKYQAMRLRPHNKGDSDCCCTSPMPEAPPVLLGHAKFCTRRPLKGAAWW</sequence>
<evidence type="ECO:0000313" key="2">
    <source>
        <dbReference type="Proteomes" id="UP001066276"/>
    </source>
</evidence>
<reference evidence="1" key="1">
    <citation type="journal article" date="2022" name="bioRxiv">
        <title>Sequencing and chromosome-scale assembly of the giantPleurodeles waltlgenome.</title>
        <authorList>
            <person name="Brown T."/>
            <person name="Elewa A."/>
            <person name="Iarovenko S."/>
            <person name="Subramanian E."/>
            <person name="Araus A.J."/>
            <person name="Petzold A."/>
            <person name="Susuki M."/>
            <person name="Suzuki K.-i.T."/>
            <person name="Hayashi T."/>
            <person name="Toyoda A."/>
            <person name="Oliveira C."/>
            <person name="Osipova E."/>
            <person name="Leigh N.D."/>
            <person name="Simon A."/>
            <person name="Yun M.H."/>
        </authorList>
    </citation>
    <scope>NUCLEOTIDE SEQUENCE</scope>
    <source>
        <strain evidence="1">20211129_DDA</strain>
        <tissue evidence="1">Liver</tissue>
    </source>
</reference>